<keyword evidence="6 7" id="KW-0472">Membrane</keyword>
<name>A0AAD7FR41_9AGAR</name>
<keyword evidence="5 7" id="KW-1133">Transmembrane helix</keyword>
<dbReference type="PANTHER" id="PTHR43731:SF14">
    <property type="entry name" value="PRESENILIN-ASSOCIATED RHOMBOID-LIKE PROTEIN, MITOCHONDRIAL"/>
    <property type="match status" value="1"/>
</dbReference>
<feature type="transmembrane region" description="Helical" evidence="7">
    <location>
        <begin position="40"/>
        <end position="61"/>
    </location>
</feature>
<dbReference type="GO" id="GO:0004252">
    <property type="term" value="F:serine-type endopeptidase activity"/>
    <property type="evidence" value="ECO:0007669"/>
    <property type="project" value="InterPro"/>
</dbReference>
<organism evidence="9 10">
    <name type="scientific">Roridomyces roridus</name>
    <dbReference type="NCBI Taxonomy" id="1738132"/>
    <lineage>
        <taxon>Eukaryota</taxon>
        <taxon>Fungi</taxon>
        <taxon>Dikarya</taxon>
        <taxon>Basidiomycota</taxon>
        <taxon>Agaricomycotina</taxon>
        <taxon>Agaricomycetes</taxon>
        <taxon>Agaricomycetidae</taxon>
        <taxon>Agaricales</taxon>
        <taxon>Marasmiineae</taxon>
        <taxon>Mycenaceae</taxon>
        <taxon>Roridomyces</taxon>
    </lineage>
</organism>
<proteinExistence type="inferred from homology"/>
<dbReference type="Proteomes" id="UP001221142">
    <property type="component" value="Unassembled WGS sequence"/>
</dbReference>
<accession>A0AAD7FR41</accession>
<evidence type="ECO:0000256" key="2">
    <source>
        <dbReference type="ARBA" id="ARBA00009045"/>
    </source>
</evidence>
<dbReference type="Gene3D" id="1.20.1540.10">
    <property type="entry name" value="Rhomboid-like"/>
    <property type="match status" value="1"/>
</dbReference>
<dbReference type="InterPro" id="IPR050925">
    <property type="entry name" value="Rhomboid_protease_S54"/>
</dbReference>
<dbReference type="AlphaFoldDB" id="A0AAD7FR41"/>
<comment type="subcellular location">
    <subcellularLocation>
        <location evidence="1">Membrane</location>
        <topology evidence="1">Multi-pass membrane protein</topology>
    </subcellularLocation>
</comment>
<dbReference type="Pfam" id="PF01694">
    <property type="entry name" value="Rhomboid"/>
    <property type="match status" value="1"/>
</dbReference>
<evidence type="ECO:0000259" key="8">
    <source>
        <dbReference type="Pfam" id="PF01694"/>
    </source>
</evidence>
<gene>
    <name evidence="9" type="ORF">FB45DRAFT_1023402</name>
</gene>
<evidence type="ECO:0000256" key="4">
    <source>
        <dbReference type="ARBA" id="ARBA00022801"/>
    </source>
</evidence>
<feature type="transmembrane region" description="Helical" evidence="7">
    <location>
        <begin position="97"/>
        <end position="117"/>
    </location>
</feature>
<dbReference type="GO" id="GO:0016020">
    <property type="term" value="C:membrane"/>
    <property type="evidence" value="ECO:0007669"/>
    <property type="project" value="UniProtKB-SubCell"/>
</dbReference>
<evidence type="ECO:0000313" key="10">
    <source>
        <dbReference type="Proteomes" id="UP001221142"/>
    </source>
</evidence>
<keyword evidence="10" id="KW-1185">Reference proteome</keyword>
<evidence type="ECO:0000256" key="3">
    <source>
        <dbReference type="ARBA" id="ARBA00022692"/>
    </source>
</evidence>
<dbReference type="InterPro" id="IPR022764">
    <property type="entry name" value="Peptidase_S54_rhomboid_dom"/>
</dbReference>
<sequence length="154" mass="17212">MQKHFKSNWRNLAEGRIWTLLTSQFTHSDRDYSHILFNGFTFYFMAPLTLSGALAELGSIAYKNLWQRGRDPYSCGASAAIYSVLSFLAFSAPRMTLLVYGIIPVPIWLAVGGLFSYDLYRTAADTGGTTNTTAHIGGMLAGAGYFALRRFRRF</sequence>
<keyword evidence="3 7" id="KW-0812">Transmembrane</keyword>
<evidence type="ECO:0000256" key="6">
    <source>
        <dbReference type="ARBA" id="ARBA00023136"/>
    </source>
</evidence>
<dbReference type="InterPro" id="IPR035952">
    <property type="entry name" value="Rhomboid-like_sf"/>
</dbReference>
<evidence type="ECO:0000313" key="9">
    <source>
        <dbReference type="EMBL" id="KAJ7638624.1"/>
    </source>
</evidence>
<dbReference type="EMBL" id="JARKIF010000005">
    <property type="protein sequence ID" value="KAJ7638624.1"/>
    <property type="molecule type" value="Genomic_DNA"/>
</dbReference>
<evidence type="ECO:0000256" key="5">
    <source>
        <dbReference type="ARBA" id="ARBA00022989"/>
    </source>
</evidence>
<feature type="transmembrane region" description="Helical" evidence="7">
    <location>
        <begin position="73"/>
        <end position="90"/>
    </location>
</feature>
<protein>
    <recommendedName>
        <fullName evidence="8">Peptidase S54 rhomboid domain-containing protein</fullName>
    </recommendedName>
</protein>
<reference evidence="9" key="1">
    <citation type="submission" date="2023-03" db="EMBL/GenBank/DDBJ databases">
        <title>Massive genome expansion in bonnet fungi (Mycena s.s.) driven by repeated elements and novel gene families across ecological guilds.</title>
        <authorList>
            <consortium name="Lawrence Berkeley National Laboratory"/>
            <person name="Harder C.B."/>
            <person name="Miyauchi S."/>
            <person name="Viragh M."/>
            <person name="Kuo A."/>
            <person name="Thoen E."/>
            <person name="Andreopoulos B."/>
            <person name="Lu D."/>
            <person name="Skrede I."/>
            <person name="Drula E."/>
            <person name="Henrissat B."/>
            <person name="Morin E."/>
            <person name="Kohler A."/>
            <person name="Barry K."/>
            <person name="LaButti K."/>
            <person name="Morin E."/>
            <person name="Salamov A."/>
            <person name="Lipzen A."/>
            <person name="Mereny Z."/>
            <person name="Hegedus B."/>
            <person name="Baldrian P."/>
            <person name="Stursova M."/>
            <person name="Weitz H."/>
            <person name="Taylor A."/>
            <person name="Grigoriev I.V."/>
            <person name="Nagy L.G."/>
            <person name="Martin F."/>
            <person name="Kauserud H."/>
        </authorList>
    </citation>
    <scope>NUCLEOTIDE SEQUENCE</scope>
    <source>
        <strain evidence="9">9284</strain>
    </source>
</reference>
<dbReference type="PANTHER" id="PTHR43731">
    <property type="entry name" value="RHOMBOID PROTEASE"/>
    <property type="match status" value="1"/>
</dbReference>
<feature type="transmembrane region" description="Helical" evidence="7">
    <location>
        <begin position="129"/>
        <end position="148"/>
    </location>
</feature>
<dbReference type="SUPFAM" id="SSF144091">
    <property type="entry name" value="Rhomboid-like"/>
    <property type="match status" value="1"/>
</dbReference>
<comment type="caution">
    <text evidence="9">The sequence shown here is derived from an EMBL/GenBank/DDBJ whole genome shotgun (WGS) entry which is preliminary data.</text>
</comment>
<feature type="domain" description="Peptidase S54 rhomboid" evidence="8">
    <location>
        <begin position="15"/>
        <end position="147"/>
    </location>
</feature>
<evidence type="ECO:0000256" key="1">
    <source>
        <dbReference type="ARBA" id="ARBA00004141"/>
    </source>
</evidence>
<comment type="similarity">
    <text evidence="2">Belongs to the peptidase S54 family.</text>
</comment>
<evidence type="ECO:0000256" key="7">
    <source>
        <dbReference type="SAM" id="Phobius"/>
    </source>
</evidence>
<keyword evidence="4" id="KW-0378">Hydrolase</keyword>